<dbReference type="EMBL" id="BMWY01000004">
    <property type="protein sequence ID" value="GGZ56417.1"/>
    <property type="molecule type" value="Genomic_DNA"/>
</dbReference>
<dbReference type="GeneID" id="94369415"/>
<name>A0ABQ3BTG4_9FLAO</name>
<evidence type="ECO:0000313" key="2">
    <source>
        <dbReference type="Proteomes" id="UP000615593"/>
    </source>
</evidence>
<sequence>MNIIYNFAIEELKNFSESLKKKSLLLNKPWALIDSDEEIQKLIFKKNKELIISKNGDVIIGSWEYLPEANSLLIKRQGKTILVNEGFINEGVLILKKDGTSNDYFILANQNLIPDLDVVGFIQKLRYEKLLIKRTILRDGSKLEVLTQNNYSIETGNKVFINYEKPKNGNYISESGNIKYEIENSMLMGIYYLKEYYIKSGEKIIIEQKHNYSIQRGDKVKLFDGKLLDGKYSLIDKGKIKVKDGVIIGRPIF</sequence>
<proteinExistence type="predicted"/>
<reference evidence="2" key="1">
    <citation type="journal article" date="2019" name="Int. J. Syst. Evol. Microbiol.">
        <title>The Global Catalogue of Microorganisms (GCM) 10K type strain sequencing project: providing services to taxonomists for standard genome sequencing and annotation.</title>
        <authorList>
            <consortium name="The Broad Institute Genomics Platform"/>
            <consortium name="The Broad Institute Genome Sequencing Center for Infectious Disease"/>
            <person name="Wu L."/>
            <person name="Ma J."/>
        </authorList>
    </citation>
    <scope>NUCLEOTIDE SEQUENCE [LARGE SCALE GENOMIC DNA]</scope>
    <source>
        <strain evidence="2">KCTC 12708</strain>
    </source>
</reference>
<evidence type="ECO:0000313" key="1">
    <source>
        <dbReference type="EMBL" id="GGZ56417.1"/>
    </source>
</evidence>
<comment type="caution">
    <text evidence="1">The sequence shown here is derived from an EMBL/GenBank/DDBJ whole genome shotgun (WGS) entry which is preliminary data.</text>
</comment>
<gene>
    <name evidence="1" type="ORF">GCM10008088_17490</name>
</gene>
<organism evidence="1 2">
    <name type="scientific">Mesonia mobilis</name>
    <dbReference type="NCBI Taxonomy" id="369791"/>
    <lineage>
        <taxon>Bacteria</taxon>
        <taxon>Pseudomonadati</taxon>
        <taxon>Bacteroidota</taxon>
        <taxon>Flavobacteriia</taxon>
        <taxon>Flavobacteriales</taxon>
        <taxon>Flavobacteriaceae</taxon>
        <taxon>Mesonia</taxon>
    </lineage>
</organism>
<dbReference type="Proteomes" id="UP000615593">
    <property type="component" value="Unassembled WGS sequence"/>
</dbReference>
<keyword evidence="2" id="KW-1185">Reference proteome</keyword>
<protein>
    <submittedName>
        <fullName evidence="1">Uncharacterized protein</fullName>
    </submittedName>
</protein>
<accession>A0ABQ3BTG4</accession>
<dbReference type="RefSeq" id="WP_027885740.1">
    <property type="nucleotide sequence ID" value="NZ_BMWY01000004.1"/>
</dbReference>